<proteinExistence type="predicted"/>
<organism evidence="1 2">
    <name type="scientific">Leptospira interrogans str. UI 12758</name>
    <dbReference type="NCBI Taxonomy" id="1049938"/>
    <lineage>
        <taxon>Bacteria</taxon>
        <taxon>Pseudomonadati</taxon>
        <taxon>Spirochaetota</taxon>
        <taxon>Spirochaetia</taxon>
        <taxon>Leptospirales</taxon>
        <taxon>Leptospiraceae</taxon>
        <taxon>Leptospira</taxon>
    </lineage>
</organism>
<dbReference type="AlphaFoldDB" id="A0A0E2DA56"/>
<dbReference type="EMBL" id="AHNR02000081">
    <property type="protein sequence ID" value="EKR52521.1"/>
    <property type="molecule type" value="Genomic_DNA"/>
</dbReference>
<name>A0A0E2DA56_LEPIR</name>
<protein>
    <submittedName>
        <fullName evidence="1">Uncharacterized protein</fullName>
    </submittedName>
</protein>
<gene>
    <name evidence="1" type="ORF">LEP1GSC105_0802</name>
</gene>
<evidence type="ECO:0000313" key="2">
    <source>
        <dbReference type="Proteomes" id="UP000001340"/>
    </source>
</evidence>
<accession>A0A0E2DA56</accession>
<reference evidence="1 2" key="1">
    <citation type="submission" date="2012-10" db="EMBL/GenBank/DDBJ databases">
        <authorList>
            <person name="Harkins D.M."/>
            <person name="Durkin A.S."/>
            <person name="Brinkac L.M."/>
            <person name="Haft D.H."/>
            <person name="Selengut J.D."/>
            <person name="Sanka R."/>
            <person name="DePew J."/>
            <person name="Purushe J."/>
            <person name="Chanthongthip A."/>
            <person name="Lattana O."/>
            <person name="Phetsouvanh R."/>
            <person name="Newton P.N."/>
            <person name="Vinetz J.M."/>
            <person name="Sutton G.G."/>
            <person name="Nierman W.C."/>
            <person name="Fouts D.E."/>
        </authorList>
    </citation>
    <scope>NUCLEOTIDE SEQUENCE [LARGE SCALE GENOMIC DNA]</scope>
    <source>
        <strain evidence="1 2">UI 12758</strain>
    </source>
</reference>
<dbReference type="Proteomes" id="UP000001340">
    <property type="component" value="Unassembled WGS sequence"/>
</dbReference>
<comment type="caution">
    <text evidence="1">The sequence shown here is derived from an EMBL/GenBank/DDBJ whole genome shotgun (WGS) entry which is preliminary data.</text>
</comment>
<sequence length="39" mass="4542">MQEFRERVSNLKEFSSELIQSDILNPQTNKSSTLFLVLV</sequence>
<evidence type="ECO:0000313" key="1">
    <source>
        <dbReference type="EMBL" id="EKR52521.1"/>
    </source>
</evidence>